<sequence>MRLRSRIARVPVRMRRQRQTADHTGTLEAMRTEPSGSTLLTHKTRSRHEFGKQGNRKKESVSVETTDNRISRPHQRITDAKHSVHRPNEIAVFFPPRLRGDKQGMQIHVDTTIHLVRFSGDPTASRLAYFNSYRVEKNTNGQEWCGCASERYTNKEVIKKRLCAWSECGGVGRPRPLPEPVAASTQPGDRRLSLPHNPETKRSALLYEPRVKSLHNTPKLTIAVTARFNSLKLKRFYNIIGVV</sequence>
<evidence type="ECO:0000313" key="2">
    <source>
        <dbReference type="EMBL" id="CAG9566749.1"/>
    </source>
</evidence>
<keyword evidence="3" id="KW-1185">Reference proteome</keyword>
<evidence type="ECO:0000256" key="1">
    <source>
        <dbReference type="SAM" id="MobiDB-lite"/>
    </source>
</evidence>
<dbReference type="EMBL" id="CAKASE010000057">
    <property type="protein sequence ID" value="CAG9566749.1"/>
    <property type="molecule type" value="Genomic_DNA"/>
</dbReference>
<feature type="compositionally biased region" description="Basic and acidic residues" evidence="1">
    <location>
        <begin position="188"/>
        <end position="199"/>
    </location>
</feature>
<reference evidence="2" key="1">
    <citation type="submission" date="2021-09" db="EMBL/GenBank/DDBJ databases">
        <authorList>
            <person name="Martin H S."/>
        </authorList>
    </citation>
    <scope>NUCLEOTIDE SEQUENCE</scope>
</reference>
<dbReference type="OrthoDB" id="7351624at2759"/>
<proteinExistence type="predicted"/>
<name>A0A8J2QNW1_9NEOP</name>
<gene>
    <name evidence="2" type="ORF">DCHRY22_LOCUS7341</name>
</gene>
<accession>A0A8J2QNW1</accession>
<feature type="region of interest" description="Disordered" evidence="1">
    <location>
        <begin position="14"/>
        <end position="72"/>
    </location>
</feature>
<dbReference type="Proteomes" id="UP000789524">
    <property type="component" value="Unassembled WGS sequence"/>
</dbReference>
<feature type="compositionally biased region" description="Basic and acidic residues" evidence="1">
    <location>
        <begin position="47"/>
        <end position="72"/>
    </location>
</feature>
<feature type="region of interest" description="Disordered" evidence="1">
    <location>
        <begin position="175"/>
        <end position="199"/>
    </location>
</feature>
<protein>
    <submittedName>
        <fullName evidence="2">(African queen) hypothetical protein</fullName>
    </submittedName>
</protein>
<dbReference type="AlphaFoldDB" id="A0A8J2QNW1"/>
<evidence type="ECO:0000313" key="3">
    <source>
        <dbReference type="Proteomes" id="UP000789524"/>
    </source>
</evidence>
<organism evidence="2 3">
    <name type="scientific">Danaus chrysippus</name>
    <name type="common">African queen</name>
    <dbReference type="NCBI Taxonomy" id="151541"/>
    <lineage>
        <taxon>Eukaryota</taxon>
        <taxon>Metazoa</taxon>
        <taxon>Ecdysozoa</taxon>
        <taxon>Arthropoda</taxon>
        <taxon>Hexapoda</taxon>
        <taxon>Insecta</taxon>
        <taxon>Pterygota</taxon>
        <taxon>Neoptera</taxon>
        <taxon>Endopterygota</taxon>
        <taxon>Lepidoptera</taxon>
        <taxon>Glossata</taxon>
        <taxon>Ditrysia</taxon>
        <taxon>Papilionoidea</taxon>
        <taxon>Nymphalidae</taxon>
        <taxon>Danainae</taxon>
        <taxon>Danaini</taxon>
        <taxon>Danaina</taxon>
        <taxon>Danaus</taxon>
        <taxon>Anosia</taxon>
    </lineage>
</organism>
<comment type="caution">
    <text evidence="2">The sequence shown here is derived from an EMBL/GenBank/DDBJ whole genome shotgun (WGS) entry which is preliminary data.</text>
</comment>